<keyword evidence="6" id="KW-0489">Methyltransferase</keyword>
<dbReference type="Pfam" id="PF04140">
    <property type="entry name" value="ICMT"/>
    <property type="match status" value="1"/>
</dbReference>
<dbReference type="PATRIC" id="fig|445709.3.peg.2274"/>
<protein>
    <submittedName>
        <fullName evidence="6">Isoprenylcysteine carboxyl methyltransferase</fullName>
    </submittedName>
</protein>
<evidence type="ECO:0000256" key="5">
    <source>
        <dbReference type="SAM" id="Phobius"/>
    </source>
</evidence>
<dbReference type="GO" id="GO:0004671">
    <property type="term" value="F:protein C-terminal S-isoprenylcysteine carboxyl O-methyltransferase activity"/>
    <property type="evidence" value="ECO:0007669"/>
    <property type="project" value="InterPro"/>
</dbReference>
<dbReference type="STRING" id="445709.ABW99_10690"/>
<keyword evidence="7" id="KW-1185">Reference proteome</keyword>
<keyword evidence="6" id="KW-0808">Transferase</keyword>
<evidence type="ECO:0000256" key="2">
    <source>
        <dbReference type="ARBA" id="ARBA00022692"/>
    </source>
</evidence>
<evidence type="ECO:0000313" key="6">
    <source>
        <dbReference type="EMBL" id="AKJ70509.1"/>
    </source>
</evidence>
<dbReference type="InterPro" id="IPR007269">
    <property type="entry name" value="ICMT_MeTrfase"/>
</dbReference>
<dbReference type="GO" id="GO:0032259">
    <property type="term" value="P:methylation"/>
    <property type="evidence" value="ECO:0007669"/>
    <property type="project" value="UniProtKB-KW"/>
</dbReference>
<dbReference type="Proteomes" id="UP000036700">
    <property type="component" value="Chromosome"/>
</dbReference>
<feature type="transmembrane region" description="Helical" evidence="5">
    <location>
        <begin position="12"/>
        <end position="32"/>
    </location>
</feature>
<keyword evidence="2 5" id="KW-0812">Transmembrane</keyword>
<sequence>MPRTPAAREFLIEVACRSASAALLGIFAYGAIRQWLAAPARITLVLLVVTAFVTVGLSLFSKVPARRDWTPMAFLFSVGGTYYFLAVQLTPGTHLIPEWAGATLQVLGLVWQLFAKASLRRAFGILPANRGVVSGGAYRFMRHPMYLGYFLTDIGFLLVNFDVRNVIVYGAQFALQAGRIWREERLLSDDERYRAYRQRVRYRVLPGLF</sequence>
<dbReference type="EMBL" id="CP011568">
    <property type="protein sequence ID" value="AKJ70509.1"/>
    <property type="molecule type" value="Genomic_DNA"/>
</dbReference>
<dbReference type="Gene3D" id="1.20.120.1630">
    <property type="match status" value="1"/>
</dbReference>
<keyword evidence="3 5" id="KW-1133">Transmembrane helix</keyword>
<evidence type="ECO:0000256" key="1">
    <source>
        <dbReference type="ARBA" id="ARBA00004141"/>
    </source>
</evidence>
<dbReference type="KEGG" id="ptx:ABW99_10690"/>
<gene>
    <name evidence="6" type="ORF">ABW99_10690</name>
</gene>
<evidence type="ECO:0000256" key="3">
    <source>
        <dbReference type="ARBA" id="ARBA00022989"/>
    </source>
</evidence>
<keyword evidence="4 5" id="KW-0472">Membrane</keyword>
<comment type="subcellular location">
    <subcellularLocation>
        <location evidence="1">Membrane</location>
        <topology evidence="1">Multi-pass membrane protein</topology>
    </subcellularLocation>
</comment>
<accession>A0A0G3EWW3</accession>
<feature type="transmembrane region" description="Helical" evidence="5">
    <location>
        <begin position="38"/>
        <end position="60"/>
    </location>
</feature>
<evidence type="ECO:0000256" key="4">
    <source>
        <dbReference type="ARBA" id="ARBA00023136"/>
    </source>
</evidence>
<name>A0A0G3EWW3_9BURK</name>
<dbReference type="AlphaFoldDB" id="A0A0G3EWW3"/>
<feature type="transmembrane region" description="Helical" evidence="5">
    <location>
        <begin position="72"/>
        <end position="90"/>
    </location>
</feature>
<dbReference type="GO" id="GO:0016020">
    <property type="term" value="C:membrane"/>
    <property type="evidence" value="ECO:0007669"/>
    <property type="project" value="UniProtKB-SubCell"/>
</dbReference>
<evidence type="ECO:0000313" key="7">
    <source>
        <dbReference type="Proteomes" id="UP000036700"/>
    </source>
</evidence>
<reference evidence="7" key="1">
    <citation type="submission" date="2015-06" db="EMBL/GenBank/DDBJ databases">
        <authorList>
            <person name="Lim Y.L."/>
            <person name="Ee R."/>
            <person name="Yong D."/>
            <person name="How K.Y."/>
            <person name="Yin W.F."/>
            <person name="Chan K.G."/>
        </authorList>
    </citation>
    <scope>NUCLEOTIDE SEQUENCE [LARGE SCALE GENOMIC DNA]</scope>
    <source>
        <strain evidence="7">DSM 25325</strain>
    </source>
</reference>
<proteinExistence type="predicted"/>
<organism evidence="6 7">
    <name type="scientific">Pandoraea thiooxydans</name>
    <dbReference type="NCBI Taxonomy" id="445709"/>
    <lineage>
        <taxon>Bacteria</taxon>
        <taxon>Pseudomonadati</taxon>
        <taxon>Pseudomonadota</taxon>
        <taxon>Betaproteobacteria</taxon>
        <taxon>Burkholderiales</taxon>
        <taxon>Burkholderiaceae</taxon>
        <taxon>Pandoraea</taxon>
    </lineage>
</organism>